<proteinExistence type="predicted"/>
<dbReference type="GO" id="GO:0006313">
    <property type="term" value="P:DNA transposition"/>
    <property type="evidence" value="ECO:0007669"/>
    <property type="project" value="InterPro"/>
</dbReference>
<dbReference type="SUPFAM" id="SSF48295">
    <property type="entry name" value="TrpR-like"/>
    <property type="match status" value="1"/>
</dbReference>
<dbReference type="RefSeq" id="WP_175556981.1">
    <property type="nucleotide sequence ID" value="NZ_FQZQ01000049.1"/>
</dbReference>
<evidence type="ECO:0000313" key="1">
    <source>
        <dbReference type="EMBL" id="SHK63014.1"/>
    </source>
</evidence>
<dbReference type="EMBL" id="FQZQ01000049">
    <property type="protein sequence ID" value="SHK63014.1"/>
    <property type="molecule type" value="Genomic_DNA"/>
</dbReference>
<reference evidence="2" key="1">
    <citation type="submission" date="2016-11" db="EMBL/GenBank/DDBJ databases">
        <authorList>
            <person name="Varghese N."/>
            <person name="Submissions S."/>
        </authorList>
    </citation>
    <scope>NUCLEOTIDE SEQUENCE [LARGE SCALE GENOMIC DNA]</scope>
    <source>
        <strain evidence="2">DSM 100564</strain>
    </source>
</reference>
<dbReference type="InterPro" id="IPR002514">
    <property type="entry name" value="Transposase_8"/>
</dbReference>
<dbReference type="GO" id="GO:0004803">
    <property type="term" value="F:transposase activity"/>
    <property type="evidence" value="ECO:0007669"/>
    <property type="project" value="InterPro"/>
</dbReference>
<keyword evidence="2" id="KW-1185">Reference proteome</keyword>
<feature type="non-terminal residue" evidence="1">
    <location>
        <position position="44"/>
    </location>
</feature>
<gene>
    <name evidence="1" type="ORF">SAMN05444000_1497</name>
</gene>
<dbReference type="AlphaFoldDB" id="A0A1M6U1J5"/>
<organism evidence="1 2">
    <name type="scientific">Shimia gijangensis</name>
    <dbReference type="NCBI Taxonomy" id="1470563"/>
    <lineage>
        <taxon>Bacteria</taxon>
        <taxon>Pseudomonadati</taxon>
        <taxon>Pseudomonadota</taxon>
        <taxon>Alphaproteobacteria</taxon>
        <taxon>Rhodobacterales</taxon>
        <taxon>Roseobacteraceae</taxon>
    </lineage>
</organism>
<sequence>MTKRRNFSDKFKETVALEALRGDKTVQEIAAKRQLHPTQVSTWK</sequence>
<evidence type="ECO:0000313" key="2">
    <source>
        <dbReference type="Proteomes" id="UP000183982"/>
    </source>
</evidence>
<dbReference type="InterPro" id="IPR010921">
    <property type="entry name" value="Trp_repressor/repl_initiator"/>
</dbReference>
<accession>A0A1M6U1J5</accession>
<dbReference type="GO" id="GO:0043565">
    <property type="term" value="F:sequence-specific DNA binding"/>
    <property type="evidence" value="ECO:0007669"/>
    <property type="project" value="InterPro"/>
</dbReference>
<dbReference type="Proteomes" id="UP000183982">
    <property type="component" value="Unassembled WGS sequence"/>
</dbReference>
<protein>
    <submittedName>
        <fullName evidence="1">Transposase</fullName>
    </submittedName>
</protein>
<dbReference type="Pfam" id="PF01527">
    <property type="entry name" value="HTH_Tnp_1"/>
    <property type="match status" value="1"/>
</dbReference>
<dbReference type="STRING" id="1470563.SAMN05444000_1497"/>
<name>A0A1M6U1J5_9RHOB</name>